<dbReference type="PROSITE" id="PS51257">
    <property type="entry name" value="PROKAR_LIPOPROTEIN"/>
    <property type="match status" value="1"/>
</dbReference>
<evidence type="ECO:0000313" key="2">
    <source>
        <dbReference type="Proteomes" id="UP001597438"/>
    </source>
</evidence>
<gene>
    <name evidence="1" type="ORF">ACFSYS_15015</name>
</gene>
<dbReference type="RefSeq" id="WP_251740539.1">
    <property type="nucleotide sequence ID" value="NZ_JBHUOJ010000033.1"/>
</dbReference>
<name>A0ABW5X6N4_9FLAO</name>
<organism evidence="1 2">
    <name type="scientific">Christiangramia antarctica</name>
    <dbReference type="NCBI Taxonomy" id="2058158"/>
    <lineage>
        <taxon>Bacteria</taxon>
        <taxon>Pseudomonadati</taxon>
        <taxon>Bacteroidota</taxon>
        <taxon>Flavobacteriia</taxon>
        <taxon>Flavobacteriales</taxon>
        <taxon>Flavobacteriaceae</taxon>
        <taxon>Christiangramia</taxon>
    </lineage>
</organism>
<reference evidence="2" key="1">
    <citation type="journal article" date="2019" name="Int. J. Syst. Evol. Microbiol.">
        <title>The Global Catalogue of Microorganisms (GCM) 10K type strain sequencing project: providing services to taxonomists for standard genome sequencing and annotation.</title>
        <authorList>
            <consortium name="The Broad Institute Genomics Platform"/>
            <consortium name="The Broad Institute Genome Sequencing Center for Infectious Disease"/>
            <person name="Wu L."/>
            <person name="Ma J."/>
        </authorList>
    </citation>
    <scope>NUCLEOTIDE SEQUENCE [LARGE SCALE GENOMIC DNA]</scope>
    <source>
        <strain evidence="2">KCTC 52925</strain>
    </source>
</reference>
<evidence type="ECO:0000313" key="1">
    <source>
        <dbReference type="EMBL" id="MFD2834601.1"/>
    </source>
</evidence>
<dbReference type="EMBL" id="JBHUOJ010000033">
    <property type="protein sequence ID" value="MFD2834601.1"/>
    <property type="molecule type" value="Genomic_DNA"/>
</dbReference>
<accession>A0ABW5X6N4</accession>
<dbReference type="Proteomes" id="UP001597438">
    <property type="component" value="Unassembled WGS sequence"/>
</dbReference>
<proteinExistence type="predicted"/>
<keyword evidence="2" id="KW-1185">Reference proteome</keyword>
<sequence length="189" mass="21440">MKSKILTHSLAIIILVTTFFSCKKDSENPFLINAGQVGAISKNIRINQLDSIFSQDSLVRKTNGNSEFRSTEEIKVFEKDGTPLLTIAPLEEFDSTSTVGYIRVLDPRYETKKGLNINSTFKDVVENYSISRIENTINAAVVFLDEINAYITIDKAKLPANLRYDTDSTIMQSQIPDDATFKYFMIYWN</sequence>
<protein>
    <submittedName>
        <fullName evidence="1">Uncharacterized protein</fullName>
    </submittedName>
</protein>
<comment type="caution">
    <text evidence="1">The sequence shown here is derived from an EMBL/GenBank/DDBJ whole genome shotgun (WGS) entry which is preliminary data.</text>
</comment>